<evidence type="ECO:0000256" key="6">
    <source>
        <dbReference type="ARBA" id="ARBA00023069"/>
    </source>
</evidence>
<evidence type="ECO:0000256" key="4">
    <source>
        <dbReference type="ARBA" id="ARBA00022490"/>
    </source>
</evidence>
<keyword evidence="11" id="KW-1185">Reference proteome</keyword>
<dbReference type="GeneID" id="113498494"/>
<keyword evidence="10" id="KW-0175">Coiled coil</keyword>
<dbReference type="PANTHER" id="PTHR14871">
    <property type="entry name" value="DYNEIN REGULATORY COMPLEX PROTEIN 9"/>
    <property type="match status" value="1"/>
</dbReference>
<dbReference type="GO" id="GO:0044782">
    <property type="term" value="P:cilium organization"/>
    <property type="evidence" value="ECO:0007669"/>
    <property type="project" value="TreeGrafter"/>
</dbReference>
<evidence type="ECO:0000256" key="1">
    <source>
        <dbReference type="ARBA" id="ARBA00004611"/>
    </source>
</evidence>
<evidence type="ECO:0000313" key="11">
    <source>
        <dbReference type="Proteomes" id="UP000322000"/>
    </source>
</evidence>
<keyword evidence="6" id="KW-0969">Cilium</keyword>
<evidence type="ECO:0000256" key="8">
    <source>
        <dbReference type="ARBA" id="ARBA00023273"/>
    </source>
</evidence>
<dbReference type="PROSITE" id="PS50096">
    <property type="entry name" value="IQ"/>
    <property type="match status" value="1"/>
</dbReference>
<evidence type="ECO:0000256" key="3">
    <source>
        <dbReference type="ARBA" id="ARBA00013738"/>
    </source>
</evidence>
<organism evidence="11 12">
    <name type="scientific">Trichoplusia ni</name>
    <name type="common">Cabbage looper</name>
    <dbReference type="NCBI Taxonomy" id="7111"/>
    <lineage>
        <taxon>Eukaryota</taxon>
        <taxon>Metazoa</taxon>
        <taxon>Ecdysozoa</taxon>
        <taxon>Arthropoda</taxon>
        <taxon>Hexapoda</taxon>
        <taxon>Insecta</taxon>
        <taxon>Pterygota</taxon>
        <taxon>Neoptera</taxon>
        <taxon>Endopterygota</taxon>
        <taxon>Lepidoptera</taxon>
        <taxon>Glossata</taxon>
        <taxon>Ditrysia</taxon>
        <taxon>Noctuoidea</taxon>
        <taxon>Noctuidae</taxon>
        <taxon>Plusiinae</taxon>
        <taxon>Trichoplusia</taxon>
    </lineage>
</organism>
<proteinExistence type="inferred from homology"/>
<dbReference type="InParanoid" id="A0A7E5W122"/>
<dbReference type="InterPro" id="IPR000048">
    <property type="entry name" value="IQ_motif_EF-hand-BS"/>
</dbReference>
<dbReference type="RefSeq" id="XP_026734304.1">
    <property type="nucleotide sequence ID" value="XM_026878503.1"/>
</dbReference>
<gene>
    <name evidence="12" type="primary">LOC113498494</name>
</gene>
<dbReference type="GO" id="GO:0005737">
    <property type="term" value="C:cytoplasm"/>
    <property type="evidence" value="ECO:0007669"/>
    <property type="project" value="TreeGrafter"/>
</dbReference>
<evidence type="ECO:0000256" key="2">
    <source>
        <dbReference type="ARBA" id="ARBA00008222"/>
    </source>
</evidence>
<feature type="coiled-coil region" evidence="10">
    <location>
        <begin position="298"/>
        <end position="325"/>
    </location>
</feature>
<keyword evidence="4" id="KW-0963">Cytoplasm</keyword>
<comment type="similarity">
    <text evidence="2">Belongs to the DRC9 family.</text>
</comment>
<dbReference type="InterPro" id="IPR042618">
    <property type="entry name" value="IQCG"/>
</dbReference>
<keyword evidence="7" id="KW-0206">Cytoskeleton</keyword>
<accession>A0A7E5W122</accession>
<dbReference type="AlphaFoldDB" id="A0A7E5W122"/>
<dbReference type="PANTHER" id="PTHR14871:SF1">
    <property type="entry name" value="DYNEIN REGULATORY COMPLEX PROTEIN 9"/>
    <property type="match status" value="1"/>
</dbReference>
<dbReference type="GO" id="GO:0031514">
    <property type="term" value="C:motile cilium"/>
    <property type="evidence" value="ECO:0007669"/>
    <property type="project" value="TreeGrafter"/>
</dbReference>
<dbReference type="Proteomes" id="UP000322000">
    <property type="component" value="Chromosome 11"/>
</dbReference>
<evidence type="ECO:0000313" key="12">
    <source>
        <dbReference type="RefSeq" id="XP_026734304.1"/>
    </source>
</evidence>
<protein>
    <recommendedName>
        <fullName evidence="3">Dynein regulatory complex protein 9</fullName>
    </recommendedName>
    <alternativeName>
        <fullName evidence="9">IQ domain-containing protein G</fullName>
    </alternativeName>
</protein>
<evidence type="ECO:0000256" key="7">
    <source>
        <dbReference type="ARBA" id="ARBA00023212"/>
    </source>
</evidence>
<dbReference type="FunCoup" id="A0A7E5W122">
    <property type="interactions" value="31"/>
</dbReference>
<keyword evidence="8" id="KW-0966">Cell projection</keyword>
<comment type="subcellular location">
    <subcellularLocation>
        <location evidence="1">Cytoplasm</location>
        <location evidence="1">Cytoskeleton</location>
        <location evidence="1">Flagellum axoneme</location>
    </subcellularLocation>
</comment>
<reference evidence="12" key="1">
    <citation type="submission" date="2025-08" db="UniProtKB">
        <authorList>
            <consortium name="RefSeq"/>
        </authorList>
    </citation>
    <scope>IDENTIFICATION</scope>
</reference>
<dbReference type="OrthoDB" id="76265at2759"/>
<feature type="coiled-coil region" evidence="10">
    <location>
        <begin position="165"/>
        <end position="192"/>
    </location>
</feature>
<dbReference type="SMART" id="SM00015">
    <property type="entry name" value="IQ"/>
    <property type="match status" value="1"/>
</dbReference>
<evidence type="ECO:0000256" key="10">
    <source>
        <dbReference type="SAM" id="Coils"/>
    </source>
</evidence>
<dbReference type="Pfam" id="PF00612">
    <property type="entry name" value="IQ"/>
    <property type="match status" value="1"/>
</dbReference>
<dbReference type="CDD" id="cd23766">
    <property type="entry name" value="IQCG"/>
    <property type="match status" value="1"/>
</dbReference>
<dbReference type="KEGG" id="tnl:113498494"/>
<evidence type="ECO:0000256" key="9">
    <source>
        <dbReference type="ARBA" id="ARBA00032183"/>
    </source>
</evidence>
<evidence type="ECO:0000256" key="5">
    <source>
        <dbReference type="ARBA" id="ARBA00022846"/>
    </source>
</evidence>
<sequence>MKKGDDDEGEGQNLFYRQASSKAFEKSNQEFLQASGSDELESITSVKTELCLPYLQSTLFACLLEDGITQLRILDECNNELRIIKTIADMAMLRSKKFEIERGTKTTDDLSMVNPGNVDSMQYKLDKLAADRIYCNEVLMGTYLELSLYRCYRTMTDSSQDFVDREAYRMNLVDEEARNKALRKELMRQLRQQRNHMKTVAYDTDLIIDQLKSRVEDAALNAETRGRYIENWQRARTEQHQQSILDKESGPSDSIEFYRLRLSQEQRIHAEVELLVNIFISDTLQKVETWMNKYDTDMEDMDLKIQIMKNKYQSAVEQREEMEQTYAYHEVLMKNWIQFKDDRTKALEYQELMTKSAIIVQAWWRGLLVRLQLGPYKPPRRRPPPPGEAKKKK</sequence>
<name>A0A7E5W122_TRINI</name>
<keyword evidence="5" id="KW-0282">Flagellum</keyword>